<dbReference type="GeneID" id="78228001"/>
<dbReference type="PANTHER" id="PTHR30482">
    <property type="entry name" value="HIGH-AFFINITY BRANCHED-CHAIN AMINO ACID TRANSPORT SYSTEM PERMEASE"/>
    <property type="match status" value="1"/>
</dbReference>
<evidence type="ECO:0000256" key="4">
    <source>
        <dbReference type="ARBA" id="ARBA00022989"/>
    </source>
</evidence>
<dbReference type="Proteomes" id="UP000003157">
    <property type="component" value="Unassembled WGS sequence"/>
</dbReference>
<protein>
    <recommendedName>
        <fullName evidence="9">Branched-chain amino acid ABC transporter permease</fullName>
    </recommendedName>
</protein>
<evidence type="ECO:0000313" key="7">
    <source>
        <dbReference type="EMBL" id="EFW04130.1"/>
    </source>
</evidence>
<evidence type="ECO:0008006" key="9">
    <source>
        <dbReference type="Google" id="ProtNLM"/>
    </source>
</evidence>
<dbReference type="AlphaFoldDB" id="E7GCC1"/>
<feature type="transmembrane region" description="Helical" evidence="6">
    <location>
        <begin position="116"/>
        <end position="135"/>
    </location>
</feature>
<feature type="transmembrane region" description="Helical" evidence="6">
    <location>
        <begin position="35"/>
        <end position="56"/>
    </location>
</feature>
<feature type="transmembrane region" description="Helical" evidence="6">
    <location>
        <begin position="155"/>
        <end position="173"/>
    </location>
</feature>
<dbReference type="OrthoDB" id="9789927at2"/>
<evidence type="ECO:0000256" key="1">
    <source>
        <dbReference type="ARBA" id="ARBA00004651"/>
    </source>
</evidence>
<dbReference type="GO" id="GO:0015658">
    <property type="term" value="F:branched-chain amino acid transmembrane transporter activity"/>
    <property type="evidence" value="ECO:0007669"/>
    <property type="project" value="InterPro"/>
</dbReference>
<keyword evidence="4 6" id="KW-1133">Transmembrane helix</keyword>
<keyword evidence="5 6" id="KW-0472">Membrane</keyword>
<evidence type="ECO:0000256" key="3">
    <source>
        <dbReference type="ARBA" id="ARBA00022692"/>
    </source>
</evidence>
<evidence type="ECO:0000256" key="6">
    <source>
        <dbReference type="SAM" id="Phobius"/>
    </source>
</evidence>
<accession>E7GCC1</accession>
<dbReference type="InterPro" id="IPR043428">
    <property type="entry name" value="LivM-like"/>
</dbReference>
<feature type="transmembrane region" description="Helical" evidence="6">
    <location>
        <begin position="9"/>
        <end position="29"/>
    </location>
</feature>
<dbReference type="RefSeq" id="WP_008789501.1">
    <property type="nucleotide sequence ID" value="NZ_AKCB01000001.1"/>
</dbReference>
<keyword evidence="2" id="KW-1003">Cell membrane</keyword>
<proteinExistence type="predicted"/>
<evidence type="ECO:0000313" key="8">
    <source>
        <dbReference type="Proteomes" id="UP000003157"/>
    </source>
</evidence>
<gene>
    <name evidence="7" type="ORF">HMPREF9488_02413</name>
</gene>
<reference evidence="7 8" key="1">
    <citation type="submission" date="2010-12" db="EMBL/GenBank/DDBJ databases">
        <title>The Genome Sequence of Coprobacillus sp. strain 29_1.</title>
        <authorList>
            <consortium name="The Broad Institute Genome Sequencing Platform"/>
            <person name="Earl A."/>
            <person name="Ward D."/>
            <person name="Feldgarden M."/>
            <person name="Gevers D."/>
            <person name="Daigneault M."/>
            <person name="Sibley C.D."/>
            <person name="White A."/>
            <person name="Strauss J."/>
            <person name="Allen-Vercoe E."/>
            <person name="Young S.K."/>
            <person name="Zeng Q."/>
            <person name="Gargeya S."/>
            <person name="Fitzgerald M."/>
            <person name="Haas B."/>
            <person name="Abouelleil A."/>
            <person name="Alvarado L."/>
            <person name="Arachchi H.M."/>
            <person name="Berlin A."/>
            <person name="Brown A."/>
            <person name="Chapman S.B."/>
            <person name="Chen Z."/>
            <person name="Dunbar C."/>
            <person name="Freedman E."/>
            <person name="Gearin G."/>
            <person name="Gellesch M."/>
            <person name="Goldberg J."/>
            <person name="Griggs A."/>
            <person name="Gujja S."/>
            <person name="Heilman E."/>
            <person name="Heiman D."/>
            <person name="Howarth C."/>
            <person name="Larson L."/>
            <person name="Lui A."/>
            <person name="MacDonald P.J.P."/>
            <person name="Mehta T."/>
            <person name="Montmayeur A."/>
            <person name="Murphy C."/>
            <person name="Neiman D."/>
            <person name="Pearson M."/>
            <person name="Priest M."/>
            <person name="Roberts A."/>
            <person name="Saif S."/>
            <person name="Shea T."/>
            <person name="Shenoy N."/>
            <person name="Sisk P."/>
            <person name="Stolte C."/>
            <person name="Sykes S."/>
            <person name="White J."/>
            <person name="Yandava C."/>
            <person name="Nusbaum C."/>
            <person name="Birren B."/>
        </authorList>
    </citation>
    <scope>NUCLEOTIDE SEQUENCE [LARGE SCALE GENOMIC DNA]</scope>
    <source>
        <strain evidence="7 8">29_1</strain>
    </source>
</reference>
<dbReference type="InterPro" id="IPR001851">
    <property type="entry name" value="ABC_transp_permease"/>
</dbReference>
<evidence type="ECO:0000256" key="2">
    <source>
        <dbReference type="ARBA" id="ARBA00022475"/>
    </source>
</evidence>
<feature type="transmembrane region" description="Helical" evidence="6">
    <location>
        <begin position="91"/>
        <end position="109"/>
    </location>
</feature>
<comment type="subcellular location">
    <subcellularLocation>
        <location evidence="1">Cell membrane</location>
        <topology evidence="1">Multi-pass membrane protein</topology>
    </subcellularLocation>
</comment>
<keyword evidence="3 6" id="KW-0812">Transmembrane</keyword>
<feature type="transmembrane region" description="Helical" evidence="6">
    <location>
        <begin position="68"/>
        <end position="85"/>
    </location>
</feature>
<dbReference type="STRING" id="100884.GCA_000269565_00063"/>
<dbReference type="EMBL" id="ADKX01000039">
    <property type="protein sequence ID" value="EFW04130.1"/>
    <property type="molecule type" value="Genomic_DNA"/>
</dbReference>
<evidence type="ECO:0000256" key="5">
    <source>
        <dbReference type="ARBA" id="ARBA00023136"/>
    </source>
</evidence>
<dbReference type="CDD" id="cd06581">
    <property type="entry name" value="TM_PBP1_LivM_like"/>
    <property type="match status" value="1"/>
</dbReference>
<organism evidence="7 8">
    <name type="scientific">Coprobacillus cateniformis</name>
    <dbReference type="NCBI Taxonomy" id="100884"/>
    <lineage>
        <taxon>Bacteria</taxon>
        <taxon>Bacillati</taxon>
        <taxon>Bacillota</taxon>
        <taxon>Erysipelotrichia</taxon>
        <taxon>Erysipelotrichales</taxon>
        <taxon>Coprobacillaceae</taxon>
        <taxon>Coprobacillus</taxon>
    </lineage>
</organism>
<dbReference type="HOGENOM" id="CLU_031365_1_2_9"/>
<dbReference type="eggNOG" id="COG4177">
    <property type="taxonomic scope" value="Bacteria"/>
</dbReference>
<dbReference type="GO" id="GO:0005886">
    <property type="term" value="C:plasma membrane"/>
    <property type="evidence" value="ECO:0007669"/>
    <property type="project" value="UniProtKB-SubCell"/>
</dbReference>
<feature type="transmembrane region" description="Helical" evidence="6">
    <location>
        <begin position="203"/>
        <end position="228"/>
    </location>
</feature>
<dbReference type="Pfam" id="PF02653">
    <property type="entry name" value="BPD_transp_2"/>
    <property type="match status" value="1"/>
</dbReference>
<comment type="caution">
    <text evidence="7">The sequence shown here is derived from an EMBL/GenBank/DDBJ whole genome shotgun (WGS) entry which is preliminary data.</text>
</comment>
<feature type="transmembrane region" description="Helical" evidence="6">
    <location>
        <begin position="240"/>
        <end position="265"/>
    </location>
</feature>
<name>E7GCC1_9FIRM</name>
<keyword evidence="8" id="KW-1185">Reference proteome</keyword>
<feature type="transmembrane region" description="Helical" evidence="6">
    <location>
        <begin position="277"/>
        <end position="296"/>
    </location>
</feature>
<dbReference type="PANTHER" id="PTHR30482:SF10">
    <property type="entry name" value="HIGH-AFFINITY BRANCHED-CHAIN AMINO ACID TRANSPORT PROTEIN BRAE"/>
    <property type="match status" value="1"/>
</dbReference>
<sequence>MKKKEIQQLVISFVCALLIYGGMMFAMSSGIINTYWSGILIVACINIVLATSLNLASGYLGQLTLGHAGFMSVGAYVSALCSIYMQVPFIVSLLIGALVAAVVGLIIGIPTLRLKGDYLCIITLAFNEIIRVIMLNIDITNGAKGLMGIPPSTDFTAVFLSAVVTIYVIYCIVKSRHGRAIISIREDETASELAGIPTSYYKILAFTISAFFAGLAGGLYAHYITILIPKVFDYNKSVEILVMVVLGGLGNLKGSVIAAIVMTILPEYLRAFSEYRMLLYAIILIAAMIIKEKNLMPRIKAKISKKTDESVEVSE</sequence>